<organism evidence="3 4">
    <name type="scientific">Meristemomyces frigidus</name>
    <dbReference type="NCBI Taxonomy" id="1508187"/>
    <lineage>
        <taxon>Eukaryota</taxon>
        <taxon>Fungi</taxon>
        <taxon>Dikarya</taxon>
        <taxon>Ascomycota</taxon>
        <taxon>Pezizomycotina</taxon>
        <taxon>Dothideomycetes</taxon>
        <taxon>Dothideomycetidae</taxon>
        <taxon>Mycosphaerellales</taxon>
        <taxon>Teratosphaeriaceae</taxon>
        <taxon>Meristemomyces</taxon>
    </lineage>
</organism>
<feature type="domain" description="Gag1-like clamp" evidence="2">
    <location>
        <begin position="126"/>
        <end position="341"/>
    </location>
</feature>
<dbReference type="EMBL" id="JAVRRL010000033">
    <property type="protein sequence ID" value="KAK5112127.1"/>
    <property type="molecule type" value="Genomic_DNA"/>
</dbReference>
<feature type="compositionally biased region" description="Low complexity" evidence="1">
    <location>
        <begin position="255"/>
        <end position="266"/>
    </location>
</feature>
<evidence type="ECO:0000259" key="2">
    <source>
        <dbReference type="Pfam" id="PF13259"/>
    </source>
</evidence>
<proteinExistence type="predicted"/>
<feature type="region of interest" description="Disordered" evidence="1">
    <location>
        <begin position="197"/>
        <end position="281"/>
    </location>
</feature>
<comment type="caution">
    <text evidence="3">The sequence shown here is derived from an EMBL/GenBank/DDBJ whole genome shotgun (WGS) entry which is preliminary data.</text>
</comment>
<dbReference type="Proteomes" id="UP001310890">
    <property type="component" value="Unassembled WGS sequence"/>
</dbReference>
<accession>A0AAN7TDW6</accession>
<dbReference type="Pfam" id="PF13259">
    <property type="entry name" value="clamp_Gag1-like"/>
    <property type="match status" value="1"/>
</dbReference>
<feature type="compositionally biased region" description="Polar residues" evidence="1">
    <location>
        <begin position="1"/>
        <end position="10"/>
    </location>
</feature>
<feature type="compositionally biased region" description="Polar residues" evidence="1">
    <location>
        <begin position="240"/>
        <end position="249"/>
    </location>
</feature>
<protein>
    <recommendedName>
        <fullName evidence="2">Gag1-like clamp domain-containing protein</fullName>
    </recommendedName>
</protein>
<evidence type="ECO:0000256" key="1">
    <source>
        <dbReference type="SAM" id="MobiDB-lite"/>
    </source>
</evidence>
<dbReference type="PANTHER" id="PTHR28065">
    <property type="entry name" value="FREQUENIN"/>
    <property type="match status" value="1"/>
</dbReference>
<reference evidence="3" key="1">
    <citation type="submission" date="2023-08" db="EMBL/GenBank/DDBJ databases">
        <title>Black Yeasts Isolated from many extreme environments.</title>
        <authorList>
            <person name="Coleine C."/>
            <person name="Stajich J.E."/>
            <person name="Selbmann L."/>
        </authorList>
    </citation>
    <scope>NUCLEOTIDE SEQUENCE</scope>
    <source>
        <strain evidence="3">CCFEE 5401</strain>
    </source>
</reference>
<gene>
    <name evidence="3" type="ORF">LTR62_004470</name>
</gene>
<feature type="compositionally biased region" description="Basic and acidic residues" evidence="1">
    <location>
        <begin position="11"/>
        <end position="31"/>
    </location>
</feature>
<feature type="region of interest" description="Disordered" evidence="1">
    <location>
        <begin position="138"/>
        <end position="157"/>
    </location>
</feature>
<evidence type="ECO:0000313" key="3">
    <source>
        <dbReference type="EMBL" id="KAK5112127.1"/>
    </source>
</evidence>
<dbReference type="AlphaFoldDB" id="A0AAN7TDW6"/>
<name>A0AAN7TDW6_9PEZI</name>
<sequence>MALLSSSRTTEQQHELREAKRLLKDRVRNDWEYPPLPAYQRAVKPRVSSDGAETAAGGFRFHSGTGDAGAIAGVTAGVGTDEITGYREREYNSSSPSGSGSEDDGGLAMKPSPRTTAAKGKKAGAFKFEGPDSVGVQIRGRGLARRRRRQRGEEEEMGWNEGLRHWVRRRDLWSGAVASSSDTTGEGQAAVRGGVAGFAEHGRPDGRPLPSDPTAVLESTESTPRTSTSSLGTLDLGAGVNSSAATTPDLTAPLHHQQQHSTSPNTQPQPPPSNSHPPTLLIPICAPILPTHPIRRRVSSSLNTEIYTKIILQSRTPSVPLNLQMLISALVEGWKADGEWPPKASVPEASLVAAKKGSVRRGVKGLVRSLRLSGTGSGTGAG</sequence>
<feature type="compositionally biased region" description="Low complexity" evidence="1">
    <location>
        <begin position="218"/>
        <end position="230"/>
    </location>
</feature>
<dbReference type="InterPro" id="IPR025124">
    <property type="entry name" value="Gag1-like_clamp"/>
</dbReference>
<dbReference type="InterPro" id="IPR053274">
    <property type="entry name" value="Fluconazole_resistance"/>
</dbReference>
<evidence type="ECO:0000313" key="4">
    <source>
        <dbReference type="Proteomes" id="UP001310890"/>
    </source>
</evidence>
<feature type="region of interest" description="Disordered" evidence="1">
    <location>
        <begin position="1"/>
        <end position="133"/>
    </location>
</feature>
<feature type="compositionally biased region" description="Low complexity" evidence="1">
    <location>
        <begin position="64"/>
        <end position="81"/>
    </location>
</feature>
<dbReference type="PANTHER" id="PTHR28065:SF1">
    <property type="entry name" value="DUF4050 DOMAIN-CONTAINING PROTEIN"/>
    <property type="match status" value="1"/>
</dbReference>